<feature type="transmembrane region" description="Helical" evidence="14">
    <location>
        <begin position="303"/>
        <end position="322"/>
    </location>
</feature>
<feature type="transmembrane region" description="Helical" evidence="14">
    <location>
        <begin position="230"/>
        <end position="252"/>
    </location>
</feature>
<dbReference type="CDD" id="cd11474">
    <property type="entry name" value="SLC5sbd_CHT"/>
    <property type="match status" value="1"/>
</dbReference>
<keyword evidence="7 14" id="KW-1133">Transmembrane helix</keyword>
<dbReference type="PROSITE" id="PS50283">
    <property type="entry name" value="NA_SOLUT_SYMP_3"/>
    <property type="match status" value="1"/>
</dbReference>
<gene>
    <name evidence="15" type="ORF">CVLEPA_LOCUS14701</name>
</gene>
<dbReference type="Pfam" id="PF00474">
    <property type="entry name" value="SSF"/>
    <property type="match status" value="1"/>
</dbReference>
<evidence type="ECO:0008006" key="17">
    <source>
        <dbReference type="Google" id="ProtNLM"/>
    </source>
</evidence>
<comment type="caution">
    <text evidence="15">The sequence shown here is derived from an EMBL/GenBank/DDBJ whole genome shotgun (WGS) entry which is preliminary data.</text>
</comment>
<evidence type="ECO:0000256" key="13">
    <source>
        <dbReference type="RuleBase" id="RU362091"/>
    </source>
</evidence>
<evidence type="ECO:0000256" key="2">
    <source>
        <dbReference type="ARBA" id="ARBA00006434"/>
    </source>
</evidence>
<feature type="transmembrane region" description="Helical" evidence="14">
    <location>
        <begin position="259"/>
        <end position="283"/>
    </location>
</feature>
<evidence type="ECO:0000313" key="15">
    <source>
        <dbReference type="EMBL" id="CAK8683655.1"/>
    </source>
</evidence>
<evidence type="ECO:0000256" key="7">
    <source>
        <dbReference type="ARBA" id="ARBA00022989"/>
    </source>
</evidence>
<feature type="transmembrane region" description="Helical" evidence="14">
    <location>
        <begin position="445"/>
        <end position="465"/>
    </location>
</feature>
<accession>A0ABP0G0E8</accession>
<dbReference type="InterPro" id="IPR001734">
    <property type="entry name" value="Na/solute_symporter"/>
</dbReference>
<dbReference type="InterPro" id="IPR038377">
    <property type="entry name" value="Na/Glc_symporter_sf"/>
</dbReference>
<keyword evidence="6" id="KW-0530">Neurotransmitter biosynthesis</keyword>
<keyword evidence="16" id="KW-1185">Reference proteome</keyword>
<evidence type="ECO:0000256" key="6">
    <source>
        <dbReference type="ARBA" id="ARBA00022979"/>
    </source>
</evidence>
<keyword evidence="5" id="KW-0769">Symport</keyword>
<dbReference type="PANTHER" id="PTHR45897:SF4">
    <property type="entry name" value="HIGH-AFFINITY CHOLINE TRANSPORTER 1"/>
    <property type="match status" value="1"/>
</dbReference>
<evidence type="ECO:0000256" key="14">
    <source>
        <dbReference type="SAM" id="Phobius"/>
    </source>
</evidence>
<protein>
    <recommendedName>
        <fullName evidence="17">High-affinity choline transporter 1</fullName>
    </recommendedName>
</protein>
<keyword evidence="12" id="KW-0739">Sodium transport</keyword>
<evidence type="ECO:0000256" key="12">
    <source>
        <dbReference type="ARBA" id="ARBA00023201"/>
    </source>
</evidence>
<evidence type="ECO:0000313" key="16">
    <source>
        <dbReference type="Proteomes" id="UP001642483"/>
    </source>
</evidence>
<evidence type="ECO:0000256" key="5">
    <source>
        <dbReference type="ARBA" id="ARBA00022847"/>
    </source>
</evidence>
<proteinExistence type="inferred from homology"/>
<feature type="transmembrane region" description="Helical" evidence="14">
    <location>
        <begin position="334"/>
        <end position="360"/>
    </location>
</feature>
<feature type="transmembrane region" description="Helical" evidence="14">
    <location>
        <begin position="116"/>
        <end position="135"/>
    </location>
</feature>
<comment type="similarity">
    <text evidence="2 13">Belongs to the sodium:solute symporter (SSF) (TC 2.A.21) family.</text>
</comment>
<keyword evidence="3" id="KW-0813">Transport</keyword>
<reference evidence="15 16" key="1">
    <citation type="submission" date="2024-02" db="EMBL/GenBank/DDBJ databases">
        <authorList>
            <person name="Daric V."/>
            <person name="Darras S."/>
        </authorList>
    </citation>
    <scope>NUCLEOTIDE SEQUENCE [LARGE SCALE GENOMIC DNA]</scope>
</reference>
<keyword evidence="11" id="KW-0325">Glycoprotein</keyword>
<keyword evidence="9" id="KW-0406">Ion transport</keyword>
<keyword evidence="4 14" id="KW-0812">Transmembrane</keyword>
<evidence type="ECO:0000256" key="9">
    <source>
        <dbReference type="ARBA" id="ARBA00023065"/>
    </source>
</evidence>
<keyword evidence="10 14" id="KW-0472">Membrane</keyword>
<comment type="subcellular location">
    <subcellularLocation>
        <location evidence="1">Membrane</location>
        <topology evidence="1">Multi-pass membrane protein</topology>
    </subcellularLocation>
</comment>
<dbReference type="PANTHER" id="PTHR45897">
    <property type="entry name" value="HIGH-AFFINITY CHOLINE TRANSPORTER 1"/>
    <property type="match status" value="1"/>
</dbReference>
<evidence type="ECO:0000256" key="11">
    <source>
        <dbReference type="ARBA" id="ARBA00023180"/>
    </source>
</evidence>
<keyword evidence="8" id="KW-0915">Sodium</keyword>
<evidence type="ECO:0000256" key="8">
    <source>
        <dbReference type="ARBA" id="ARBA00023053"/>
    </source>
</evidence>
<feature type="transmembrane region" description="Helical" evidence="14">
    <location>
        <begin position="189"/>
        <end position="210"/>
    </location>
</feature>
<evidence type="ECO:0000256" key="4">
    <source>
        <dbReference type="ARBA" id="ARBA00022692"/>
    </source>
</evidence>
<evidence type="ECO:0000256" key="10">
    <source>
        <dbReference type="ARBA" id="ARBA00023136"/>
    </source>
</evidence>
<dbReference type="Proteomes" id="UP001642483">
    <property type="component" value="Unassembled WGS sequence"/>
</dbReference>
<dbReference type="EMBL" id="CAWYQH010000097">
    <property type="protein sequence ID" value="CAK8683655.1"/>
    <property type="molecule type" value="Genomic_DNA"/>
</dbReference>
<feature type="transmembrane region" description="Helical" evidence="14">
    <location>
        <begin position="147"/>
        <end position="169"/>
    </location>
</feature>
<feature type="transmembrane region" description="Helical" evidence="14">
    <location>
        <begin position="397"/>
        <end position="425"/>
    </location>
</feature>
<organism evidence="15 16">
    <name type="scientific">Clavelina lepadiformis</name>
    <name type="common">Light-bulb sea squirt</name>
    <name type="synonym">Ascidia lepadiformis</name>
    <dbReference type="NCBI Taxonomy" id="159417"/>
    <lineage>
        <taxon>Eukaryota</taxon>
        <taxon>Metazoa</taxon>
        <taxon>Chordata</taxon>
        <taxon>Tunicata</taxon>
        <taxon>Ascidiacea</taxon>
        <taxon>Aplousobranchia</taxon>
        <taxon>Clavelinidae</taxon>
        <taxon>Clavelina</taxon>
    </lineage>
</organism>
<evidence type="ECO:0000256" key="3">
    <source>
        <dbReference type="ARBA" id="ARBA00022448"/>
    </source>
</evidence>
<evidence type="ECO:0000256" key="1">
    <source>
        <dbReference type="ARBA" id="ARBA00004141"/>
    </source>
</evidence>
<sequence length="532" mass="58322">MLTTLDNKCDSNVEQQCHETEDPSSEKKLNLFLRSQKQLWPTRKTNLFHAIQTVNALRITLNSRKKTPPSLLVSYNEAGTMKTFIVADSIHVRLWYQKRKGVKEDVESIMVAGRDIGVFVGCFTMTATWVGGGYINGTAEVVYNPDFGLLWTQAPFGYAISLLLGGLFFAKKMRSEGYVTMLDPLQNKLGRVMGVFLYLPALLGELFWSAAILASLGKSLTVVSGLSDDIAIIVSACIAILYTLIGGLYSVAYTDVVQLICIFVGLWISIPFAFTNEAVGSIVESAKSNSSWLGTWDTNYTGSWIDSALLLIFGGIPWQVYFQRVLSSDSAKHAQLLSFAASFGCIIMAVPSILVGAIAASTNWSNTSYQEGLISPLANNETSAILPIVLQHLTPPAVAFVGLGAVSAAVMSSADSSILSSSSMFTRNVYKNLIRRKASNKEQLIVSRVAMVIVGVIATVLAIKINSIYALWYLCSDLIYTILFPQVELNIFVSFQLERFTILLLLNLVYTHFSFFASCILIRTLTAPSLRS</sequence>
<feature type="transmembrane region" description="Helical" evidence="14">
    <location>
        <begin position="500"/>
        <end position="525"/>
    </location>
</feature>
<name>A0ABP0G0E8_CLALP</name>
<dbReference type="InterPro" id="IPR052244">
    <property type="entry name" value="Choline_transporter"/>
</dbReference>
<dbReference type="Gene3D" id="1.20.1730.10">
    <property type="entry name" value="Sodium/glucose cotransporter"/>
    <property type="match status" value="1"/>
</dbReference>